<feature type="compositionally biased region" description="Acidic residues" evidence="1">
    <location>
        <begin position="200"/>
        <end position="226"/>
    </location>
</feature>
<dbReference type="EMBL" id="JABDHM010000056">
    <property type="protein sequence ID" value="KAF5220147.1"/>
    <property type="molecule type" value="Genomic_DNA"/>
</dbReference>
<feature type="compositionally biased region" description="Polar residues" evidence="1">
    <location>
        <begin position="301"/>
        <end position="321"/>
    </location>
</feature>
<keyword evidence="2" id="KW-0732">Signal</keyword>
<protein>
    <submittedName>
        <fullName evidence="3">Mucin-associated surface protein (MASP)</fullName>
    </submittedName>
</protein>
<dbReference type="VEuPathDB" id="TriTrypDB:ECC02_006822"/>
<feature type="compositionally biased region" description="Low complexity" evidence="1">
    <location>
        <begin position="377"/>
        <end position="400"/>
    </location>
</feature>
<feature type="chain" id="PRO_5029525618" evidence="2">
    <location>
        <begin position="26"/>
        <end position="426"/>
    </location>
</feature>
<name>A0A7J6Y0E4_TRYCR</name>
<feature type="compositionally biased region" description="Polar residues" evidence="1">
    <location>
        <begin position="278"/>
        <end position="292"/>
    </location>
</feature>
<feature type="compositionally biased region" description="Basic and acidic residues" evidence="1">
    <location>
        <begin position="133"/>
        <end position="152"/>
    </location>
</feature>
<feature type="compositionally biased region" description="Polar residues" evidence="1">
    <location>
        <begin position="184"/>
        <end position="195"/>
    </location>
</feature>
<evidence type="ECO:0000313" key="4">
    <source>
        <dbReference type="Proteomes" id="UP000583944"/>
    </source>
</evidence>
<sequence length="426" mass="44075">MAMMMTGRALLVCALCVLWCGAVVGRAMNDYCSEGGGNGLMHKSNGGNDGVSLKADCGLLSTRMGLIKAIEASDAGPELGVVPNQLEKFQDTEKSSKDKTSRSGASGPGGDGVAGQPAPAAPLKTGESGPGGQERESKVLDPNVGKEADDRNGSLSESQKLRTDQSSSTTGGPGTEDGEEPALENNSKRNGSSDIHLNEEGADEAEVQEISEQEEPEEEEEEEESQNDVALTGTHESQTKQKEIKTVAPTKLPAKTAEEVQTTKENLAGDSTAAPMDGQSSPENNVTVQQPQKVRDGIEPNKNSQAKSGALITVTQQNEPSANHAGSRPPSPTANGDPANNEADKTTEDGIPNNDPAADGAETREEKQNENMNANPKETPVEATVTKTTTATTGDSDGSTAVSHTTSPLLLLLLFACAAAAAVVAA</sequence>
<comment type="caution">
    <text evidence="3">The sequence shown here is derived from an EMBL/GenBank/DDBJ whole genome shotgun (WGS) entry which is preliminary data.</text>
</comment>
<reference evidence="3 4" key="1">
    <citation type="journal article" date="2019" name="Genome Biol. Evol.">
        <title>Nanopore Sequencing Significantly Improves Genome Assembly of the Protozoan Parasite Trypanosoma cruzi.</title>
        <authorList>
            <person name="Diaz-Viraque F."/>
            <person name="Pita S."/>
            <person name="Greif G."/>
            <person name="de Souza R.C.M."/>
            <person name="Iraola G."/>
            <person name="Robello C."/>
        </authorList>
    </citation>
    <scope>NUCLEOTIDE SEQUENCE [LARGE SCALE GENOMIC DNA]</scope>
    <source>
        <strain evidence="3 4">Berenice</strain>
    </source>
</reference>
<evidence type="ECO:0000313" key="3">
    <source>
        <dbReference type="EMBL" id="KAF5220147.1"/>
    </source>
</evidence>
<evidence type="ECO:0000256" key="2">
    <source>
        <dbReference type="SAM" id="SignalP"/>
    </source>
</evidence>
<evidence type="ECO:0000256" key="1">
    <source>
        <dbReference type="SAM" id="MobiDB-lite"/>
    </source>
</evidence>
<organism evidence="3 4">
    <name type="scientific">Trypanosoma cruzi</name>
    <dbReference type="NCBI Taxonomy" id="5693"/>
    <lineage>
        <taxon>Eukaryota</taxon>
        <taxon>Discoba</taxon>
        <taxon>Euglenozoa</taxon>
        <taxon>Kinetoplastea</taxon>
        <taxon>Metakinetoplastina</taxon>
        <taxon>Trypanosomatida</taxon>
        <taxon>Trypanosomatidae</taxon>
        <taxon>Trypanosoma</taxon>
        <taxon>Schizotrypanum</taxon>
    </lineage>
</organism>
<feature type="signal peptide" evidence="2">
    <location>
        <begin position="1"/>
        <end position="25"/>
    </location>
</feature>
<feature type="compositionally biased region" description="Basic and acidic residues" evidence="1">
    <location>
        <begin position="89"/>
        <end position="101"/>
    </location>
</feature>
<dbReference type="AlphaFoldDB" id="A0A7J6Y0E4"/>
<dbReference type="InterPro" id="IPR022195">
    <property type="entry name" value="DUF3720"/>
</dbReference>
<dbReference type="Pfam" id="PF12517">
    <property type="entry name" value="DUF3720"/>
    <property type="match status" value="1"/>
</dbReference>
<gene>
    <name evidence="3" type="ORF">ECC02_006822</name>
</gene>
<dbReference type="VEuPathDB" id="TriTrypDB:BCY84_05130"/>
<feature type="region of interest" description="Disordered" evidence="1">
    <location>
        <begin position="89"/>
        <end position="404"/>
    </location>
</feature>
<dbReference type="Proteomes" id="UP000583944">
    <property type="component" value="Unassembled WGS sequence"/>
</dbReference>
<accession>A0A7J6Y0E4</accession>
<proteinExistence type="predicted"/>